<keyword evidence="2" id="KW-1185">Reference proteome</keyword>
<organism evidence="1 2">
    <name type="scientific">Comamonas serinivorans</name>
    <dbReference type="NCBI Taxonomy" id="1082851"/>
    <lineage>
        <taxon>Bacteria</taxon>
        <taxon>Pseudomonadati</taxon>
        <taxon>Pseudomonadota</taxon>
        <taxon>Betaproteobacteria</taxon>
        <taxon>Burkholderiales</taxon>
        <taxon>Comamonadaceae</taxon>
        <taxon>Comamonas</taxon>
    </lineage>
</organism>
<sequence length="96" mass="10033">MTSSAPLAQLDDLQARLAALRAGQTSPSAFAGEARSAQALLTALPPRFGQVLVSLLNGLEAGAAFDEASCSFDQGQLHQNLQDWLAAARQRLQALG</sequence>
<dbReference type="EMBL" id="CP021455">
    <property type="protein sequence ID" value="ARU03557.1"/>
    <property type="molecule type" value="Genomic_DNA"/>
</dbReference>
<proteinExistence type="predicted"/>
<protein>
    <submittedName>
        <fullName evidence="1">Uncharacterized protein</fullName>
    </submittedName>
</protein>
<evidence type="ECO:0000313" key="1">
    <source>
        <dbReference type="EMBL" id="ARU03557.1"/>
    </source>
</evidence>
<accession>A0A1Y0EIY8</accession>
<name>A0A1Y0EIY8_9BURK</name>
<dbReference type="Proteomes" id="UP000196138">
    <property type="component" value="Chromosome"/>
</dbReference>
<evidence type="ECO:0000313" key="2">
    <source>
        <dbReference type="Proteomes" id="UP000196138"/>
    </source>
</evidence>
<gene>
    <name evidence="1" type="ORF">CCO03_01630</name>
</gene>
<dbReference type="RefSeq" id="WP_087276379.1">
    <property type="nucleotide sequence ID" value="NZ_CP021455.1"/>
</dbReference>
<dbReference type="AlphaFoldDB" id="A0A1Y0EIY8"/>
<dbReference type="KEGG" id="cser:CCO03_01630"/>
<dbReference type="OrthoDB" id="8966078at2"/>
<reference evidence="1 2" key="1">
    <citation type="submission" date="2017-05" db="EMBL/GenBank/DDBJ databases">
        <authorList>
            <person name="Song R."/>
            <person name="Chenine A.L."/>
            <person name="Ruprecht R.M."/>
        </authorList>
    </citation>
    <scope>NUCLEOTIDE SEQUENCE [LARGE SCALE GENOMIC DNA]</scope>
    <source>
        <strain evidence="1 2">DSM 26136</strain>
    </source>
</reference>